<reference evidence="1 2" key="1">
    <citation type="submission" date="2017-06" db="EMBL/GenBank/DDBJ databases">
        <title>Genome sequencing of cyanobaciteial culture collection at National Institute for Environmental Studies (NIES).</title>
        <authorList>
            <person name="Hirose Y."/>
            <person name="Shimura Y."/>
            <person name="Fujisawa T."/>
            <person name="Nakamura Y."/>
            <person name="Kawachi M."/>
        </authorList>
    </citation>
    <scope>NUCLEOTIDE SEQUENCE [LARGE SCALE GENOMIC DNA]</scope>
    <source>
        <strain evidence="1 2">NIES-4072</strain>
    </source>
</reference>
<gene>
    <name evidence="1" type="ORF">NIES4072_20260</name>
</gene>
<dbReference type="CDD" id="cd07910">
    <property type="entry name" value="MiaE"/>
    <property type="match status" value="1"/>
</dbReference>
<dbReference type="InterPro" id="IPR009078">
    <property type="entry name" value="Ferritin-like_SF"/>
</dbReference>
<organism evidence="1 2">
    <name type="scientific">Nostoc commune NIES-4072</name>
    <dbReference type="NCBI Taxonomy" id="2005467"/>
    <lineage>
        <taxon>Bacteria</taxon>
        <taxon>Bacillati</taxon>
        <taxon>Cyanobacteriota</taxon>
        <taxon>Cyanophyceae</taxon>
        <taxon>Nostocales</taxon>
        <taxon>Nostocaceae</taxon>
        <taxon>Nostoc</taxon>
    </lineage>
</organism>
<dbReference type="Gene3D" id="1.20.1260.10">
    <property type="match status" value="1"/>
</dbReference>
<dbReference type="Pfam" id="PF06175">
    <property type="entry name" value="MiaE"/>
    <property type="match status" value="1"/>
</dbReference>
<name>A0A2R5FI32_NOSCO</name>
<protein>
    <submittedName>
        <fullName evidence="1">tRNA--hydroxylase</fullName>
    </submittedName>
</protein>
<sequence length="224" mass="25423">MFVLRKNPKSKIQNPKLIDVLTQLPTINALKQPTSSAWVKQAMPAAGYAYANLDIILLDHSHCERKAAGVALNMMFRYPSNTKMVRELTAIAREELEHFELVNQWLERRNIPLAPLPPPPYGAGLKAVVRPKEPERFLDSLLVTGLIEARSHERLGLLAAHCPEPELAKFYRGLMASEARHYGIYWVLAATYFDKEIVMKRLDELAIIESQLLATLHPEPRIHS</sequence>
<dbReference type="InterPro" id="IPR010386">
    <property type="entry name" value="tRNA-Hydrxlase_MiaE"/>
</dbReference>
<dbReference type="SUPFAM" id="SSF47240">
    <property type="entry name" value="Ferritin-like"/>
    <property type="match status" value="1"/>
</dbReference>
<dbReference type="Proteomes" id="UP000245124">
    <property type="component" value="Unassembled WGS sequence"/>
</dbReference>
<proteinExistence type="predicted"/>
<dbReference type="InterPro" id="IPR012347">
    <property type="entry name" value="Ferritin-like"/>
</dbReference>
<dbReference type="PANTHER" id="PTHR42637:SF1">
    <property type="entry name" value="TRNA 2-(METHYLSULFANYL)-N(6)-ISOPENTENYLADENOSINE(37) HYDROXYLASE"/>
    <property type="match status" value="1"/>
</dbReference>
<comment type="caution">
    <text evidence="1">The sequence shown here is derived from an EMBL/GenBank/DDBJ whole genome shotgun (WGS) entry which is preliminary data.</text>
</comment>
<dbReference type="EMBL" id="BDUD01000001">
    <property type="protein sequence ID" value="GBG18362.1"/>
    <property type="molecule type" value="Genomic_DNA"/>
</dbReference>
<accession>A0A2R5FI32</accession>
<keyword evidence="2" id="KW-1185">Reference proteome</keyword>
<dbReference type="PANTHER" id="PTHR42637">
    <property type="entry name" value="TRNA-(MS[2]IO[6]A)-HYDROXYLASE"/>
    <property type="match status" value="1"/>
</dbReference>
<dbReference type="PIRSF" id="PIRSF020736">
    <property type="entry name" value="MiaE"/>
    <property type="match status" value="1"/>
</dbReference>
<dbReference type="GO" id="GO:0006400">
    <property type="term" value="P:tRNA modification"/>
    <property type="evidence" value="ECO:0007669"/>
    <property type="project" value="InterPro"/>
</dbReference>
<dbReference type="AlphaFoldDB" id="A0A2R5FI32"/>
<evidence type="ECO:0000313" key="1">
    <source>
        <dbReference type="EMBL" id="GBG18362.1"/>
    </source>
</evidence>
<dbReference type="GO" id="GO:0045301">
    <property type="term" value="F:tRNA 2-(methylsulfanyl)-N(6)-isopentenyladenosine(37) hydroxylase activity"/>
    <property type="evidence" value="ECO:0007669"/>
    <property type="project" value="InterPro"/>
</dbReference>
<evidence type="ECO:0000313" key="2">
    <source>
        <dbReference type="Proteomes" id="UP000245124"/>
    </source>
</evidence>